<dbReference type="STRING" id="1314773.A0A3N2Q8B5"/>
<evidence type="ECO:0000313" key="6">
    <source>
        <dbReference type="EMBL" id="ROT42927.1"/>
    </source>
</evidence>
<evidence type="ECO:0000256" key="4">
    <source>
        <dbReference type="SAM" id="MobiDB-lite"/>
    </source>
</evidence>
<dbReference type="EMBL" id="ML119051">
    <property type="protein sequence ID" value="ROT42927.1"/>
    <property type="molecule type" value="Genomic_DNA"/>
</dbReference>
<sequence>MLCAPSRSQSTECSTLKGSGISDSDNEHRPVRLLSLDGGGIRGISSIVVLREVMKHVNAGRGPKDELQPWQVFDLIGGTSTGGIIAIMLGCLQMTLDECHDAYIKLAESIFKPKRHKYNVIGRTRDFVSANERYDSSKFEQIVKKIIEKRKGSGNAPLRDPHQTSPCKVFVTTVNADKSKLVLLRSYDNREANIREAEDQKPGRFELWEALRATSAASTYFKEYRHHDNAGYLDGAFKCNNPIFEVYHEAKDLWPKRDVFLISIGTGTKPSEPLGGHVVKLARSLTKLVTETEDTWSDFHRTYNNLVSSEMLYRFNVPGIGAVNMGDYKQIKYVGTSTVSFLQGEAQEAVKKCAEKVVKIETTDYAALRKADPLVLSDEEKACFRALYCAAVDNESQRLEVEKAVPGTCEWFIEHPKFAAWLAETSASMLWVTANPGCGKSVLARFLIDTLSGEYGENGLVCSFFFKAGEDRRHQADQALCAILHQVLTSHPELVKLAMEDFSRKDSLSFTSSIKGIWKLLCAVSKRLGHLQIICIIDALDECSESTRDKFCDVLSSNFRTENGEGEEAPSNLKFLVTSRPWPSLEARLRPLRSIRLRGEDESDALARDIDKMIECKVRELEDASELSAKAARTLRRELSKGADQTFLWAALVLDTIARMPSRKLSSINETLNGIPLSLDQLYESELAGFKNQPESIKLLETLLVARRALTLEELNIALNITGSTRSVRDLQQDMEPNIEWTVKRLGGFFVRISNATVSLVHKTARDFLLKISRMNGSPTPSLVSETRAELQLATSCIRFLLLGGIHLREGGVPPVVGQWAKSNEDYLGAAPQWLRGYLEYALTNWFLHCEECTFSDMSSELAGLVNILCDPKREHFAKWWPFQDRRIFSCRVPPHTESLLLHPDRHYAHHAAIRGRYAIVYGLVESGYSDVADENDDELPLFALAAINGTSTLLRWMLGRPCCETELIGSALVTSLGARNWAAIQLLLSTRIDVNRRYRVGKKNLPTSEAAPAEMVIHSYFEFWEHDPEWVIRPEEDEGSSTDLRLLHMLIDKGLAIREEHIVRATSRGLKGCLKVLLDRDTRPLETRLPSLKAAYTEATLKGWPTCRRLVLESSEGKLADDIDASSGLNAAAVRYDVTAVEEILRLGARDDGEALFAASKWGDDILTEMLLKSQNYNQSQLNHALSVFFDMANDSHIRKHVEKGGMKALDGQGCRLFKAFPIIPTFGESEFSKYKVVEMLTERGARSAGTGLIRALVTVTPMDEEYGLYLLENMHRLQEEPAPFRRADVLLLASHLSLRRRRPVIREWSRCC</sequence>
<dbReference type="InterPro" id="IPR016035">
    <property type="entry name" value="Acyl_Trfase/lysoPLipase"/>
</dbReference>
<dbReference type="Gene3D" id="3.40.50.300">
    <property type="entry name" value="P-loop containing nucleotide triphosphate hydrolases"/>
    <property type="match status" value="1"/>
</dbReference>
<feature type="short sequence motif" description="GXGXXG" evidence="3">
    <location>
        <begin position="38"/>
        <end position="43"/>
    </location>
</feature>
<dbReference type="Pfam" id="PF24883">
    <property type="entry name" value="NPHP3_N"/>
    <property type="match status" value="1"/>
</dbReference>
<dbReference type="GO" id="GO:0016042">
    <property type="term" value="P:lipid catabolic process"/>
    <property type="evidence" value="ECO:0007669"/>
    <property type="project" value="UniProtKB-UniRule"/>
</dbReference>
<dbReference type="Gene3D" id="3.40.1090.10">
    <property type="entry name" value="Cytosolic phospholipase A2 catalytic domain"/>
    <property type="match status" value="1"/>
</dbReference>
<dbReference type="Gene3D" id="1.25.40.20">
    <property type="entry name" value="Ankyrin repeat-containing domain"/>
    <property type="match status" value="1"/>
</dbReference>
<feature type="short sequence motif" description="DGA/G" evidence="3">
    <location>
        <begin position="234"/>
        <end position="236"/>
    </location>
</feature>
<dbReference type="InterPro" id="IPR027417">
    <property type="entry name" value="P-loop_NTPase"/>
</dbReference>
<keyword evidence="2 3" id="KW-0443">Lipid metabolism</keyword>
<dbReference type="GO" id="GO:0046486">
    <property type="term" value="P:glycerolipid metabolic process"/>
    <property type="evidence" value="ECO:0007669"/>
    <property type="project" value="UniProtKB-ARBA"/>
</dbReference>
<gene>
    <name evidence="6" type="ORF">SODALDRAFT_26809</name>
</gene>
<feature type="compositionally biased region" description="Polar residues" evidence="4">
    <location>
        <begin position="1"/>
        <end position="23"/>
    </location>
</feature>
<feature type="region of interest" description="Disordered" evidence="4">
    <location>
        <begin position="1"/>
        <end position="25"/>
    </location>
</feature>
<dbReference type="PROSITE" id="PS51635">
    <property type="entry name" value="PNPLA"/>
    <property type="match status" value="1"/>
</dbReference>
<keyword evidence="1" id="KW-0677">Repeat</keyword>
<dbReference type="OrthoDB" id="1658288at2759"/>
<dbReference type="Pfam" id="PF01734">
    <property type="entry name" value="Patatin"/>
    <property type="match status" value="1"/>
</dbReference>
<feature type="domain" description="PNPLA" evidence="5">
    <location>
        <begin position="34"/>
        <end position="247"/>
    </location>
</feature>
<keyword evidence="3" id="KW-0378">Hydrolase</keyword>
<dbReference type="CDD" id="cd07216">
    <property type="entry name" value="Pat17_PNPLA8_PNPLA9_like3"/>
    <property type="match status" value="1"/>
</dbReference>
<evidence type="ECO:0000313" key="7">
    <source>
        <dbReference type="Proteomes" id="UP000272025"/>
    </source>
</evidence>
<keyword evidence="3" id="KW-0442">Lipid degradation</keyword>
<dbReference type="InterPro" id="IPR036770">
    <property type="entry name" value="Ankyrin_rpt-contain_sf"/>
</dbReference>
<dbReference type="SUPFAM" id="SSF52151">
    <property type="entry name" value="FabD/lysophospholipase-like"/>
    <property type="match status" value="1"/>
</dbReference>
<dbReference type="PANTHER" id="PTHR10039:SF5">
    <property type="entry name" value="NACHT DOMAIN-CONTAINING PROTEIN"/>
    <property type="match status" value="1"/>
</dbReference>
<dbReference type="SUPFAM" id="SSF52540">
    <property type="entry name" value="P-loop containing nucleoside triphosphate hydrolases"/>
    <property type="match status" value="1"/>
</dbReference>
<keyword evidence="7" id="KW-1185">Reference proteome</keyword>
<dbReference type="PANTHER" id="PTHR10039">
    <property type="entry name" value="AMELOGENIN"/>
    <property type="match status" value="1"/>
</dbReference>
<feature type="active site" description="Proton acceptor" evidence="3">
    <location>
        <position position="234"/>
    </location>
</feature>
<evidence type="ECO:0000256" key="1">
    <source>
        <dbReference type="ARBA" id="ARBA00022737"/>
    </source>
</evidence>
<dbReference type="SUPFAM" id="SSF48403">
    <property type="entry name" value="Ankyrin repeat"/>
    <property type="match status" value="1"/>
</dbReference>
<dbReference type="GO" id="GO:0016787">
    <property type="term" value="F:hydrolase activity"/>
    <property type="evidence" value="ECO:0007669"/>
    <property type="project" value="UniProtKB-UniRule"/>
</dbReference>
<organism evidence="6 7">
    <name type="scientific">Sodiomyces alkalinus (strain CBS 110278 / VKM F-3762 / F11)</name>
    <name type="common">Alkaliphilic filamentous fungus</name>
    <dbReference type="NCBI Taxonomy" id="1314773"/>
    <lineage>
        <taxon>Eukaryota</taxon>
        <taxon>Fungi</taxon>
        <taxon>Dikarya</taxon>
        <taxon>Ascomycota</taxon>
        <taxon>Pezizomycotina</taxon>
        <taxon>Sordariomycetes</taxon>
        <taxon>Hypocreomycetidae</taxon>
        <taxon>Glomerellales</taxon>
        <taxon>Plectosphaerellaceae</taxon>
        <taxon>Sodiomyces</taxon>
    </lineage>
</organism>
<accession>A0A3N2Q8B5</accession>
<dbReference type="GeneID" id="39576068"/>
<dbReference type="InterPro" id="IPR056884">
    <property type="entry name" value="NPHP3-like_N"/>
</dbReference>
<name>A0A3N2Q8B5_SODAK</name>
<feature type="active site" description="Nucleophile" evidence="3">
    <location>
        <position position="80"/>
    </location>
</feature>
<feature type="short sequence motif" description="GXSXG" evidence="3">
    <location>
        <begin position="78"/>
        <end position="82"/>
    </location>
</feature>
<dbReference type="Proteomes" id="UP000272025">
    <property type="component" value="Unassembled WGS sequence"/>
</dbReference>
<reference evidence="6 7" key="1">
    <citation type="journal article" date="2018" name="Mol. Ecol.">
        <title>The obligate alkalophilic soda-lake fungus Sodiomyces alkalinus has shifted to a protein diet.</title>
        <authorList>
            <person name="Grum-Grzhimaylo A.A."/>
            <person name="Falkoski D.L."/>
            <person name="van den Heuvel J."/>
            <person name="Valero-Jimenez C.A."/>
            <person name="Min B."/>
            <person name="Choi I.G."/>
            <person name="Lipzen A."/>
            <person name="Daum C.G."/>
            <person name="Aanen D.K."/>
            <person name="Tsang A."/>
            <person name="Henrissat B."/>
            <person name="Bilanenko E.N."/>
            <person name="de Vries R.P."/>
            <person name="van Kan J.A.L."/>
            <person name="Grigoriev I.V."/>
            <person name="Debets A.J.M."/>
        </authorList>
    </citation>
    <scope>NUCLEOTIDE SEQUENCE [LARGE SCALE GENOMIC DNA]</scope>
    <source>
        <strain evidence="6 7">F11</strain>
    </source>
</reference>
<evidence type="ECO:0000256" key="2">
    <source>
        <dbReference type="ARBA" id="ARBA00023098"/>
    </source>
</evidence>
<protein>
    <recommendedName>
        <fullName evidence="5">PNPLA domain-containing protein</fullName>
    </recommendedName>
</protein>
<dbReference type="InterPro" id="IPR002641">
    <property type="entry name" value="PNPLA_dom"/>
</dbReference>
<proteinExistence type="predicted"/>
<dbReference type="RefSeq" id="XP_028470733.1">
    <property type="nucleotide sequence ID" value="XM_028607590.1"/>
</dbReference>
<evidence type="ECO:0000256" key="3">
    <source>
        <dbReference type="PROSITE-ProRule" id="PRU01161"/>
    </source>
</evidence>
<evidence type="ECO:0000259" key="5">
    <source>
        <dbReference type="PROSITE" id="PS51635"/>
    </source>
</evidence>